<protein>
    <submittedName>
        <fullName evidence="1">Uncharacterized protein</fullName>
    </submittedName>
</protein>
<reference evidence="1 2" key="1">
    <citation type="submission" date="2024-09" db="EMBL/GenBank/DDBJ databases">
        <title>Laminarin stimulates single cell rates of sulfate reduction while oxygen inhibits transcriptomic activity in coastal marine sediment.</title>
        <authorList>
            <person name="Lindsay M."/>
            <person name="Orcutt B."/>
            <person name="Emerson D."/>
            <person name="Stepanauskas R."/>
            <person name="D'Angelo T."/>
        </authorList>
    </citation>
    <scope>NUCLEOTIDE SEQUENCE [LARGE SCALE GENOMIC DNA]</scope>
    <source>
        <strain evidence="1">SAG AM-311-K15</strain>
    </source>
</reference>
<sequence>MSTIEFLEVIMDGSEKKVITCPYCGTKCVLSPQSELKTCDHYLGIELKSSMKDGNTIKVIMDPKAEGVFHYFNI</sequence>
<evidence type="ECO:0000313" key="2">
    <source>
        <dbReference type="Proteomes" id="UP001594351"/>
    </source>
</evidence>
<dbReference type="Proteomes" id="UP001594351">
    <property type="component" value="Unassembled WGS sequence"/>
</dbReference>
<proteinExistence type="predicted"/>
<evidence type="ECO:0000313" key="1">
    <source>
        <dbReference type="EMBL" id="MFC1853837.1"/>
    </source>
</evidence>
<accession>A0ABV6Z5X6</accession>
<keyword evidence="2" id="KW-1185">Reference proteome</keyword>
<gene>
    <name evidence="1" type="ORF">ACFL27_26940</name>
</gene>
<comment type="caution">
    <text evidence="1">The sequence shown here is derived from an EMBL/GenBank/DDBJ whole genome shotgun (WGS) entry which is preliminary data.</text>
</comment>
<dbReference type="EMBL" id="JBHPBY010000619">
    <property type="protein sequence ID" value="MFC1853837.1"/>
    <property type="molecule type" value="Genomic_DNA"/>
</dbReference>
<name>A0ABV6Z5X6_UNCC1</name>
<organism evidence="1 2">
    <name type="scientific">candidate division CSSED10-310 bacterium</name>
    <dbReference type="NCBI Taxonomy" id="2855610"/>
    <lineage>
        <taxon>Bacteria</taxon>
        <taxon>Bacteria division CSSED10-310</taxon>
    </lineage>
</organism>